<protein>
    <recommendedName>
        <fullName evidence="12">ATP synthase subunit b</fullName>
    </recommendedName>
    <alternativeName>
        <fullName evidence="12">ATP synthase F(0) sector subunit b</fullName>
    </alternativeName>
    <alternativeName>
        <fullName evidence="12">ATPase subunit I</fullName>
    </alternativeName>
    <alternativeName>
        <fullName evidence="12">F-type ATPase subunit b</fullName>
        <shortName evidence="12">F-ATPase subunit b</shortName>
    </alternativeName>
</protein>
<name>A0A1Z3HPW1_9CYAN</name>
<evidence type="ECO:0000256" key="1">
    <source>
        <dbReference type="ARBA" id="ARBA00022448"/>
    </source>
</evidence>
<dbReference type="HAMAP" id="MF_01398">
    <property type="entry name" value="ATP_synth_b_bprime"/>
    <property type="match status" value="1"/>
</dbReference>
<feature type="coiled-coil region" evidence="14">
    <location>
        <begin position="51"/>
        <end position="137"/>
    </location>
</feature>
<keyword evidence="1 12" id="KW-0813">Transport</keyword>
<gene>
    <name evidence="15" type="primary">atpF_1</name>
    <name evidence="12" type="synonym">atpF</name>
    <name evidence="15" type="ORF">XM38_033000</name>
</gene>
<proteinExistence type="inferred from homology"/>
<comment type="function">
    <text evidence="10 12">F(1)F(0) ATP synthase produces ATP from ADP in the presence of a proton or sodium gradient. F-type ATPases consist of two structural domains, F(1) containing the extramembraneous catalytic core and F(0) containing the membrane proton channel, linked together by a central stalk and a peripheral stalk. During catalysis, ATP synthesis in the catalytic domain of F(1) is coupled via a rotary mechanism of the central stalk subunits to proton translocation.</text>
</comment>
<evidence type="ECO:0000256" key="10">
    <source>
        <dbReference type="ARBA" id="ARBA00025198"/>
    </source>
</evidence>
<evidence type="ECO:0000256" key="4">
    <source>
        <dbReference type="ARBA" id="ARBA00022781"/>
    </source>
</evidence>
<dbReference type="SUPFAM" id="SSF81573">
    <property type="entry name" value="F1F0 ATP synthase subunit B, membrane domain"/>
    <property type="match status" value="1"/>
</dbReference>
<dbReference type="PANTHER" id="PTHR34264:SF3">
    <property type="entry name" value="ATP SYNTHASE SUBUNIT B, CHLOROPLASTIC"/>
    <property type="match status" value="1"/>
</dbReference>
<evidence type="ECO:0000256" key="6">
    <source>
        <dbReference type="ARBA" id="ARBA00023065"/>
    </source>
</evidence>
<keyword evidence="5 12" id="KW-1133">Transmembrane helix</keyword>
<feature type="transmembrane region" description="Helical" evidence="12">
    <location>
        <begin position="25"/>
        <end position="43"/>
    </location>
</feature>
<evidence type="ECO:0000256" key="3">
    <source>
        <dbReference type="ARBA" id="ARBA00022692"/>
    </source>
</evidence>
<dbReference type="NCBIfam" id="TIGR01144">
    <property type="entry name" value="ATP_synt_b"/>
    <property type="match status" value="1"/>
</dbReference>
<reference evidence="15 16" key="1">
    <citation type="journal article" date="2016" name="Biochim. Biophys. Acta">
        <title>Characterization of red-shifted phycobilisomes isolated from the chlorophyll f-containing cyanobacterium Halomicronema hongdechloris.</title>
        <authorList>
            <person name="Li Y."/>
            <person name="Lin Y."/>
            <person name="Garvey C.J."/>
            <person name="Birch D."/>
            <person name="Corkery R.W."/>
            <person name="Loughlin P.C."/>
            <person name="Scheer H."/>
            <person name="Willows R.D."/>
            <person name="Chen M."/>
        </authorList>
    </citation>
    <scope>NUCLEOTIDE SEQUENCE [LARGE SCALE GENOMIC DNA]</scope>
    <source>
        <strain evidence="15 16">C2206</strain>
    </source>
</reference>
<dbReference type="STRING" id="1641165.XM38_24245"/>
<evidence type="ECO:0000256" key="14">
    <source>
        <dbReference type="SAM" id="Coils"/>
    </source>
</evidence>
<evidence type="ECO:0000256" key="11">
    <source>
        <dbReference type="ARBA" id="ARBA00037847"/>
    </source>
</evidence>
<keyword evidence="9 12" id="KW-0066">ATP synthesis</keyword>
<comment type="subcellular location">
    <subcellularLocation>
        <location evidence="12">Cellular thylakoid membrane</location>
        <topology evidence="12">Single-pass membrane protein</topology>
    </subcellularLocation>
    <subcellularLocation>
        <location evidence="11">Endomembrane system</location>
        <topology evidence="11">Single-pass membrane protein</topology>
    </subcellularLocation>
</comment>
<keyword evidence="6 12" id="KW-0406">Ion transport</keyword>
<keyword evidence="16" id="KW-1185">Reference proteome</keyword>
<dbReference type="GO" id="GO:0046933">
    <property type="term" value="F:proton-transporting ATP synthase activity, rotational mechanism"/>
    <property type="evidence" value="ECO:0007669"/>
    <property type="project" value="UniProtKB-UniRule"/>
</dbReference>
<keyword evidence="14" id="KW-0175">Coiled coil</keyword>
<dbReference type="Proteomes" id="UP000191901">
    <property type="component" value="Chromosome"/>
</dbReference>
<keyword evidence="8 12" id="KW-0472">Membrane</keyword>
<dbReference type="OrthoDB" id="461217at2"/>
<dbReference type="CDD" id="cd06503">
    <property type="entry name" value="ATP-synt_Fo_b"/>
    <property type="match status" value="1"/>
</dbReference>
<sequence>MAIVSLLATEEGGLGLNFDILETNLINLAIVIGILVYFGRKFLGNTLSQRRASIEEAITEAEQRKQKASAALAEQQQRLAQAKAEARQILAKAEESAAKARETILAEAQEDIERMKANAARDLTSQQERVLQELRQRVVALAMEQVEAELPHRLDADYQRRLIDRSIALLTGGRS</sequence>
<dbReference type="InterPro" id="IPR002146">
    <property type="entry name" value="ATP_synth_b/b'su_bac/chlpt"/>
</dbReference>
<evidence type="ECO:0000256" key="5">
    <source>
        <dbReference type="ARBA" id="ARBA00022989"/>
    </source>
</evidence>
<dbReference type="GO" id="GO:0045259">
    <property type="term" value="C:proton-transporting ATP synthase complex"/>
    <property type="evidence" value="ECO:0007669"/>
    <property type="project" value="UniProtKB-KW"/>
</dbReference>
<dbReference type="RefSeq" id="WP_080813464.1">
    <property type="nucleotide sequence ID" value="NZ_CP021983.2"/>
</dbReference>
<dbReference type="GO" id="GO:0031676">
    <property type="term" value="C:plasma membrane-derived thylakoid membrane"/>
    <property type="evidence" value="ECO:0007669"/>
    <property type="project" value="UniProtKB-SubCell"/>
</dbReference>
<evidence type="ECO:0000313" key="16">
    <source>
        <dbReference type="Proteomes" id="UP000191901"/>
    </source>
</evidence>
<evidence type="ECO:0000313" key="15">
    <source>
        <dbReference type="EMBL" id="ASC72343.1"/>
    </source>
</evidence>
<organism evidence="15 16">
    <name type="scientific">Halomicronema hongdechloris C2206</name>
    <dbReference type="NCBI Taxonomy" id="1641165"/>
    <lineage>
        <taxon>Bacteria</taxon>
        <taxon>Bacillati</taxon>
        <taxon>Cyanobacteriota</taxon>
        <taxon>Cyanophyceae</taxon>
        <taxon>Nodosilineales</taxon>
        <taxon>Nodosilineaceae</taxon>
        <taxon>Halomicronema</taxon>
    </lineage>
</organism>
<dbReference type="InterPro" id="IPR005864">
    <property type="entry name" value="ATP_synth_F0_bsu_bac"/>
</dbReference>
<dbReference type="PANTHER" id="PTHR34264">
    <property type="entry name" value="ATP SYNTHASE SUBUNIT B, CHLOROPLASTIC"/>
    <property type="match status" value="1"/>
</dbReference>
<keyword evidence="4 12" id="KW-0375">Hydrogen ion transport</keyword>
<dbReference type="NCBIfam" id="NF005606">
    <property type="entry name" value="PRK07352.1"/>
    <property type="match status" value="1"/>
</dbReference>
<dbReference type="KEGG" id="hhg:XM38_033000"/>
<dbReference type="AlphaFoldDB" id="A0A1Z3HPW1"/>
<dbReference type="InterPro" id="IPR028987">
    <property type="entry name" value="ATP_synth_B-like_membr_sf"/>
</dbReference>
<comment type="subunit">
    <text evidence="12">F-type ATPases have 2 components, F(1) - the catalytic core - and F(0) - the membrane proton channel. F(1) has five subunits: alpha(3), beta(3), gamma(1), delta(1), epsilon(1). F(0) has four main subunits: a(1), b(1), b'(1) and c(10-14). The alpha and beta chains form an alternating ring which encloses part of the gamma chain. F(1) is attached to F(0) by a central stalk formed by the gamma and epsilon chains, while a peripheral stalk is formed by the delta, b and b' chains.</text>
</comment>
<evidence type="ECO:0000256" key="8">
    <source>
        <dbReference type="ARBA" id="ARBA00023136"/>
    </source>
</evidence>
<accession>A0A1Z3HPW1</accession>
<evidence type="ECO:0000256" key="9">
    <source>
        <dbReference type="ARBA" id="ARBA00023310"/>
    </source>
</evidence>
<evidence type="ECO:0000256" key="12">
    <source>
        <dbReference type="HAMAP-Rule" id="MF_01398"/>
    </source>
</evidence>
<dbReference type="EMBL" id="CP021983">
    <property type="protein sequence ID" value="ASC72343.1"/>
    <property type="molecule type" value="Genomic_DNA"/>
</dbReference>
<evidence type="ECO:0000256" key="2">
    <source>
        <dbReference type="ARBA" id="ARBA00022547"/>
    </source>
</evidence>
<keyword evidence="7 12" id="KW-0793">Thylakoid</keyword>
<comment type="similarity">
    <text evidence="12 13">Belongs to the ATPase B chain family.</text>
</comment>
<keyword evidence="3 12" id="KW-0812">Transmembrane</keyword>
<keyword evidence="2 12" id="KW-0138">CF(0)</keyword>
<comment type="function">
    <text evidence="12">Component of the F(0) channel, it forms part of the peripheral stalk, linking F(1) to F(0).</text>
</comment>
<dbReference type="GO" id="GO:0012505">
    <property type="term" value="C:endomembrane system"/>
    <property type="evidence" value="ECO:0007669"/>
    <property type="project" value="UniProtKB-SubCell"/>
</dbReference>
<dbReference type="Pfam" id="PF00430">
    <property type="entry name" value="ATP-synt_B"/>
    <property type="match status" value="1"/>
</dbReference>
<evidence type="ECO:0000256" key="13">
    <source>
        <dbReference type="RuleBase" id="RU003848"/>
    </source>
</evidence>
<evidence type="ECO:0000256" key="7">
    <source>
        <dbReference type="ARBA" id="ARBA00023078"/>
    </source>
</evidence>